<dbReference type="GO" id="GO:0050661">
    <property type="term" value="F:NADP binding"/>
    <property type="evidence" value="ECO:0007669"/>
    <property type="project" value="InterPro"/>
</dbReference>
<dbReference type="Gene3D" id="3.40.430.10">
    <property type="entry name" value="Dihydrofolate Reductase, subunit A"/>
    <property type="match status" value="1"/>
</dbReference>
<evidence type="ECO:0000256" key="5">
    <source>
        <dbReference type="ARBA" id="ARBA00022857"/>
    </source>
</evidence>
<evidence type="ECO:0000256" key="7">
    <source>
        <dbReference type="PIRNR" id="PIRNR000194"/>
    </source>
</evidence>
<dbReference type="UniPathway" id="UPA00077">
    <property type="reaction ID" value="UER00158"/>
</dbReference>
<organism evidence="10 11">
    <name type="scientific">Geodermatophilus normandii</name>
    <dbReference type="NCBI Taxonomy" id="1137989"/>
    <lineage>
        <taxon>Bacteria</taxon>
        <taxon>Bacillati</taxon>
        <taxon>Actinomycetota</taxon>
        <taxon>Actinomycetes</taxon>
        <taxon>Geodermatophilales</taxon>
        <taxon>Geodermatophilaceae</taxon>
        <taxon>Geodermatophilus</taxon>
    </lineage>
</organism>
<dbReference type="GO" id="GO:0046654">
    <property type="term" value="P:tetrahydrofolate biosynthetic process"/>
    <property type="evidence" value="ECO:0007669"/>
    <property type="project" value="UniProtKB-UniPathway"/>
</dbReference>
<gene>
    <name evidence="10" type="ORF">JD79_02484</name>
</gene>
<dbReference type="PROSITE" id="PS51330">
    <property type="entry name" value="DHFR_2"/>
    <property type="match status" value="1"/>
</dbReference>
<dbReference type="EC" id="1.5.1.3" evidence="3 7"/>
<comment type="caution">
    <text evidence="10">The sequence shown here is derived from an EMBL/GenBank/DDBJ whole genome shotgun (WGS) entry which is preliminary data.</text>
</comment>
<dbReference type="EMBL" id="QGTX01000001">
    <property type="protein sequence ID" value="PWW23310.1"/>
    <property type="molecule type" value="Genomic_DNA"/>
</dbReference>
<dbReference type="PANTHER" id="PTHR48069">
    <property type="entry name" value="DIHYDROFOLATE REDUCTASE"/>
    <property type="match status" value="1"/>
</dbReference>
<evidence type="ECO:0000256" key="6">
    <source>
        <dbReference type="ARBA" id="ARBA00023002"/>
    </source>
</evidence>
<name>A0A317QNY6_9ACTN</name>
<evidence type="ECO:0000256" key="1">
    <source>
        <dbReference type="ARBA" id="ARBA00004903"/>
    </source>
</evidence>
<dbReference type="RefSeq" id="WP_110005739.1">
    <property type="nucleotide sequence ID" value="NZ_QGTX01000001.1"/>
</dbReference>
<evidence type="ECO:0000313" key="11">
    <source>
        <dbReference type="Proteomes" id="UP000246661"/>
    </source>
</evidence>
<evidence type="ECO:0000256" key="4">
    <source>
        <dbReference type="ARBA" id="ARBA00022563"/>
    </source>
</evidence>
<sequence>MGTALVWAQAHDRVIGAGGTLPWHLPEDLRLFRQLTGGGTVVMGRRTWESLPQRNRPLPGRVNVVLTTDPAWSADGAQRAGSVDDVLAAHPDCWVIGGAAVYAAFLPHAGRLVVTDVDLAVDGDTRAPVLDAGWRRVTRTPDHGWATSATGLRYAVSDYRRERAAGPGARADGR</sequence>
<dbReference type="InterPro" id="IPR024072">
    <property type="entry name" value="DHFR-like_dom_sf"/>
</dbReference>
<proteinExistence type="inferred from homology"/>
<comment type="pathway">
    <text evidence="1 7">Cofactor biosynthesis; tetrahydrofolate biosynthesis; 5,6,7,8-tetrahydrofolate from 7,8-dihydrofolate: step 1/1.</text>
</comment>
<keyword evidence="5 7" id="KW-0521">NADP</keyword>
<comment type="function">
    <text evidence="7">Key enzyme in folate metabolism. Catalyzes an essential reaction for de novo glycine and purine synthesis, and for DNA precursor synthesis.</text>
</comment>
<dbReference type="SUPFAM" id="SSF53597">
    <property type="entry name" value="Dihydrofolate reductase-like"/>
    <property type="match status" value="1"/>
</dbReference>
<protein>
    <recommendedName>
        <fullName evidence="3 7">Dihydrofolate reductase</fullName>
        <ecNumber evidence="3 7">1.5.1.3</ecNumber>
    </recommendedName>
</protein>
<dbReference type="OrthoDB" id="9804315at2"/>
<dbReference type="CDD" id="cd00209">
    <property type="entry name" value="DHFR"/>
    <property type="match status" value="1"/>
</dbReference>
<keyword evidence="11" id="KW-1185">Reference proteome</keyword>
<dbReference type="Proteomes" id="UP000246661">
    <property type="component" value="Unassembled WGS sequence"/>
</dbReference>
<dbReference type="GO" id="GO:0046452">
    <property type="term" value="P:dihydrofolate metabolic process"/>
    <property type="evidence" value="ECO:0007669"/>
    <property type="project" value="TreeGrafter"/>
</dbReference>
<dbReference type="AlphaFoldDB" id="A0A317QNY6"/>
<keyword evidence="4 7" id="KW-0554">One-carbon metabolism</keyword>
<dbReference type="PIRSF" id="PIRSF000194">
    <property type="entry name" value="DHFR"/>
    <property type="match status" value="1"/>
</dbReference>
<dbReference type="InterPro" id="IPR017925">
    <property type="entry name" value="DHFR_CS"/>
</dbReference>
<dbReference type="PRINTS" id="PR00070">
    <property type="entry name" value="DHFR"/>
</dbReference>
<dbReference type="GO" id="GO:0004146">
    <property type="term" value="F:dihydrofolate reductase activity"/>
    <property type="evidence" value="ECO:0007669"/>
    <property type="project" value="UniProtKB-EC"/>
</dbReference>
<dbReference type="Pfam" id="PF00186">
    <property type="entry name" value="DHFR_1"/>
    <property type="match status" value="1"/>
</dbReference>
<dbReference type="InterPro" id="IPR012259">
    <property type="entry name" value="DHFR"/>
</dbReference>
<dbReference type="GO" id="GO:0046655">
    <property type="term" value="P:folic acid metabolic process"/>
    <property type="evidence" value="ECO:0007669"/>
    <property type="project" value="TreeGrafter"/>
</dbReference>
<evidence type="ECO:0000313" key="10">
    <source>
        <dbReference type="EMBL" id="PWW23310.1"/>
    </source>
</evidence>
<comment type="catalytic activity">
    <reaction evidence="7">
        <text>(6S)-5,6,7,8-tetrahydrofolate + NADP(+) = 7,8-dihydrofolate + NADPH + H(+)</text>
        <dbReference type="Rhea" id="RHEA:15009"/>
        <dbReference type="ChEBI" id="CHEBI:15378"/>
        <dbReference type="ChEBI" id="CHEBI:57451"/>
        <dbReference type="ChEBI" id="CHEBI:57453"/>
        <dbReference type="ChEBI" id="CHEBI:57783"/>
        <dbReference type="ChEBI" id="CHEBI:58349"/>
        <dbReference type="EC" id="1.5.1.3"/>
    </reaction>
</comment>
<dbReference type="PANTHER" id="PTHR48069:SF3">
    <property type="entry name" value="DIHYDROFOLATE REDUCTASE"/>
    <property type="match status" value="1"/>
</dbReference>
<dbReference type="PROSITE" id="PS00075">
    <property type="entry name" value="DHFR_1"/>
    <property type="match status" value="1"/>
</dbReference>
<dbReference type="GO" id="GO:0006730">
    <property type="term" value="P:one-carbon metabolic process"/>
    <property type="evidence" value="ECO:0007669"/>
    <property type="project" value="UniProtKB-KW"/>
</dbReference>
<dbReference type="GO" id="GO:0005829">
    <property type="term" value="C:cytosol"/>
    <property type="evidence" value="ECO:0007669"/>
    <property type="project" value="TreeGrafter"/>
</dbReference>
<evidence type="ECO:0000256" key="8">
    <source>
        <dbReference type="RuleBase" id="RU004474"/>
    </source>
</evidence>
<evidence type="ECO:0000259" key="9">
    <source>
        <dbReference type="PROSITE" id="PS51330"/>
    </source>
</evidence>
<comment type="similarity">
    <text evidence="2 7 8">Belongs to the dihydrofolate reductase family.</text>
</comment>
<evidence type="ECO:0000256" key="2">
    <source>
        <dbReference type="ARBA" id="ARBA00009539"/>
    </source>
</evidence>
<evidence type="ECO:0000256" key="3">
    <source>
        <dbReference type="ARBA" id="ARBA00012856"/>
    </source>
</evidence>
<reference evidence="11" key="1">
    <citation type="submission" date="2018-05" db="EMBL/GenBank/DDBJ databases">
        <authorList>
            <person name="Klenk H.-P."/>
            <person name="Huntemann M."/>
            <person name="Clum A."/>
            <person name="Pillay M."/>
            <person name="Palaniappan K."/>
            <person name="Varghese N."/>
            <person name="Mikhailova N."/>
            <person name="Stamatis D."/>
            <person name="Reddy T."/>
            <person name="Daum C."/>
            <person name="Shapiro N."/>
            <person name="Ivanova N."/>
            <person name="Kyrpides N."/>
            <person name="Woyke T."/>
        </authorList>
    </citation>
    <scope>NUCLEOTIDE SEQUENCE [LARGE SCALE GENOMIC DNA]</scope>
    <source>
        <strain evidence="11">DSM 45417</strain>
    </source>
</reference>
<dbReference type="InterPro" id="IPR001796">
    <property type="entry name" value="DHFR_dom"/>
</dbReference>
<keyword evidence="6 7" id="KW-0560">Oxidoreductase</keyword>
<accession>A0A317QNY6</accession>
<feature type="domain" description="DHFR" evidence="9">
    <location>
        <begin position="2"/>
        <end position="161"/>
    </location>
</feature>